<dbReference type="KEGG" id="bhl:Bache_2360"/>
<reference evidence="1 2" key="2">
    <citation type="journal article" date="2011" name="Stand. Genomic Sci.">
        <title>Complete genome sequence of Bacteroides helcogenes type strain (P 36-108).</title>
        <authorList>
            <person name="Pati A."/>
            <person name="Gronow S."/>
            <person name="Zeytun A."/>
            <person name="Lapidus A."/>
            <person name="Nolan M."/>
            <person name="Hammon N."/>
            <person name="Deshpande S."/>
            <person name="Cheng J.F."/>
            <person name="Tapia R."/>
            <person name="Han C."/>
            <person name="Goodwin L."/>
            <person name="Pitluck S."/>
            <person name="Liolios K."/>
            <person name="Pagani I."/>
            <person name="Ivanova N."/>
            <person name="Mavromatis K."/>
            <person name="Chen A."/>
            <person name="Palaniappan K."/>
            <person name="Land M."/>
            <person name="Hauser L."/>
            <person name="Chang Y.J."/>
            <person name="Jeffries C.D."/>
            <person name="Detter J.C."/>
            <person name="Brambilla E."/>
            <person name="Rohde M."/>
            <person name="Goker M."/>
            <person name="Woyke T."/>
            <person name="Bristow J."/>
            <person name="Eisen J.A."/>
            <person name="Markowitz V."/>
            <person name="Hugenholtz P."/>
            <person name="Kyrpides N.C."/>
            <person name="Klenk H.P."/>
            <person name="Lucas S."/>
        </authorList>
    </citation>
    <scope>NUCLEOTIDE SEQUENCE [LARGE SCALE GENOMIC DNA]</scope>
    <source>
        <strain evidence="2">ATCC 35417 / DSM 20613 / JCM 6297 / CCUG 15421 / P 36-108</strain>
    </source>
</reference>
<dbReference type="Pfam" id="PF02597">
    <property type="entry name" value="ThiS"/>
    <property type="match status" value="1"/>
</dbReference>
<dbReference type="NCBIfam" id="TIGR01683">
    <property type="entry name" value="thiS"/>
    <property type="match status" value="1"/>
</dbReference>
<gene>
    <name evidence="1" type="ordered locus">Bache_2360</name>
</gene>
<dbReference type="OrthoDB" id="1525151at2"/>
<dbReference type="InterPro" id="IPR012675">
    <property type="entry name" value="Beta-grasp_dom_sf"/>
</dbReference>
<dbReference type="InterPro" id="IPR016155">
    <property type="entry name" value="Mopterin_synth/thiamin_S_b"/>
</dbReference>
<dbReference type="PANTHER" id="PTHR34472">
    <property type="entry name" value="SULFUR CARRIER PROTEIN THIS"/>
    <property type="match status" value="1"/>
</dbReference>
<dbReference type="CDD" id="cd00565">
    <property type="entry name" value="Ubl_ThiS"/>
    <property type="match status" value="1"/>
</dbReference>
<dbReference type="InterPro" id="IPR010035">
    <property type="entry name" value="Thi_S"/>
</dbReference>
<sequence length="65" mass="6912">MNVSVNSKEVQTAAITLSQLIEELSLPSHGIAVAVDNHMVSRTEWTQFALKEGMSVIVIKAACGG</sequence>
<dbReference type="Proteomes" id="UP000008630">
    <property type="component" value="Chromosome"/>
</dbReference>
<dbReference type="PATRIC" id="fig|693979.3.peg.2474"/>
<dbReference type="SUPFAM" id="SSF54285">
    <property type="entry name" value="MoaD/ThiS"/>
    <property type="match status" value="1"/>
</dbReference>
<reference key="1">
    <citation type="submission" date="2010-11" db="EMBL/GenBank/DDBJ databases">
        <title>The complete genome of Bacteroides helcogenes P 36-108.</title>
        <authorList>
            <consortium name="US DOE Joint Genome Institute (JGI-PGF)"/>
            <person name="Lucas S."/>
            <person name="Copeland A."/>
            <person name="Lapidus A."/>
            <person name="Bruce D."/>
            <person name="Goodwin L."/>
            <person name="Pitluck S."/>
            <person name="Kyrpides N."/>
            <person name="Mavromatis K."/>
            <person name="Ivanova N."/>
            <person name="Zeytun A."/>
            <person name="Brettin T."/>
            <person name="Detter J.C."/>
            <person name="Tapia R."/>
            <person name="Han C."/>
            <person name="Land M."/>
            <person name="Hauser L."/>
            <person name="Markowitz V."/>
            <person name="Cheng J.-F."/>
            <person name="Hugenholtz P."/>
            <person name="Woyke T."/>
            <person name="Wu D."/>
            <person name="Gronow S."/>
            <person name="Wellnitz S."/>
            <person name="Brambilla E."/>
            <person name="Klenk H.-P."/>
            <person name="Eisen J.A."/>
        </authorList>
    </citation>
    <scope>NUCLEOTIDE SEQUENCE</scope>
    <source>
        <strain>P 36-108</strain>
    </source>
</reference>
<dbReference type="eggNOG" id="COG2104">
    <property type="taxonomic scope" value="Bacteria"/>
</dbReference>
<protein>
    <submittedName>
        <fullName evidence="1">Sulfur carrier protein ThiS</fullName>
    </submittedName>
</protein>
<dbReference type="InterPro" id="IPR003749">
    <property type="entry name" value="ThiS/MoaD-like"/>
</dbReference>
<evidence type="ECO:0000313" key="1">
    <source>
        <dbReference type="EMBL" id="ADV44328.1"/>
    </source>
</evidence>
<evidence type="ECO:0000313" key="2">
    <source>
        <dbReference type="Proteomes" id="UP000008630"/>
    </source>
</evidence>
<dbReference type="HOGENOM" id="CLU_174611_2_1_10"/>
<organism evidence="1 2">
    <name type="scientific">Bacteroides helcogenes (strain ATCC 35417 / DSM 20613 / JCM 6297 / CCUG 15421 / P 36-108)</name>
    <dbReference type="NCBI Taxonomy" id="693979"/>
    <lineage>
        <taxon>Bacteria</taxon>
        <taxon>Pseudomonadati</taxon>
        <taxon>Bacteroidota</taxon>
        <taxon>Bacteroidia</taxon>
        <taxon>Bacteroidales</taxon>
        <taxon>Bacteroidaceae</taxon>
        <taxon>Bacteroides</taxon>
    </lineage>
</organism>
<dbReference type="RefSeq" id="WP_013547918.1">
    <property type="nucleotide sequence ID" value="NC_014933.1"/>
</dbReference>
<accession>E6SU55</accession>
<dbReference type="AlphaFoldDB" id="E6SU55"/>
<proteinExistence type="predicted"/>
<name>E6SU55_BACT6</name>
<keyword evidence="2" id="KW-1185">Reference proteome</keyword>
<dbReference type="EMBL" id="CP002352">
    <property type="protein sequence ID" value="ADV44328.1"/>
    <property type="molecule type" value="Genomic_DNA"/>
</dbReference>
<dbReference type="Gene3D" id="3.10.20.30">
    <property type="match status" value="1"/>
</dbReference>
<dbReference type="STRING" id="693979.Bache_2360"/>
<dbReference type="PANTHER" id="PTHR34472:SF1">
    <property type="entry name" value="SULFUR CARRIER PROTEIN THIS"/>
    <property type="match status" value="1"/>
</dbReference>